<dbReference type="GO" id="GO:0008526">
    <property type="term" value="F:phosphatidylinositol transfer activity"/>
    <property type="evidence" value="ECO:0007669"/>
    <property type="project" value="TreeGrafter"/>
</dbReference>
<dbReference type="PANTHER" id="PTHR45824">
    <property type="entry name" value="GH16843P"/>
    <property type="match status" value="1"/>
</dbReference>
<comment type="caution">
    <text evidence="2">The sequence shown here is derived from an EMBL/GenBank/DDBJ whole genome shotgun (WGS) entry which is preliminary data.</text>
</comment>
<sequence length="290" mass="32395">MASLNPIFTAPAPVPPRPKLTPEQENLVQELHALVPTLLEELDITDSDSHKRLLAWATPSCCRRYLAATSWRNIRSAADRLKATLQWRFEYKPDQINSADIEPEARSGRSFLSGFDKHGHPLLFLVPSRPRAADTTHPRQIAFSVFMLERAIAAMPENSERIVLVIDYKDVARANATPLSVSLNYLNIFSAHYPETLALGIMVKPSWYLSVLLTMLGPFLDPVTKAKINFYDPDKGVKPSTNAGTGGWINILDVVDPSQLPVKYGGTFDFEYNHDVYWPQLLALKPAVSA</sequence>
<dbReference type="SUPFAM" id="SSF52087">
    <property type="entry name" value="CRAL/TRIO domain"/>
    <property type="match status" value="1"/>
</dbReference>
<accession>A0A507EWK0</accession>
<dbReference type="Proteomes" id="UP000320333">
    <property type="component" value="Unassembled WGS sequence"/>
</dbReference>
<proteinExistence type="predicted"/>
<evidence type="ECO:0000313" key="3">
    <source>
        <dbReference type="Proteomes" id="UP000320333"/>
    </source>
</evidence>
<reference evidence="2 3" key="1">
    <citation type="journal article" date="2019" name="Sci. Rep.">
        <title>Comparative genomics of chytrid fungi reveal insights into the obligate biotrophic and pathogenic lifestyle of Synchytrium endobioticum.</title>
        <authorList>
            <person name="van de Vossenberg B.T.L.H."/>
            <person name="Warris S."/>
            <person name="Nguyen H.D.T."/>
            <person name="van Gent-Pelzer M.P.E."/>
            <person name="Joly D.L."/>
            <person name="van de Geest H.C."/>
            <person name="Bonants P.J.M."/>
            <person name="Smith D.S."/>
            <person name="Levesque C.A."/>
            <person name="van der Lee T.A.J."/>
        </authorList>
    </citation>
    <scope>NUCLEOTIDE SEQUENCE [LARGE SCALE GENOMIC DNA]</scope>
    <source>
        <strain evidence="2 3">CBS 675.73</strain>
    </source>
</reference>
<dbReference type="PROSITE" id="PS50191">
    <property type="entry name" value="CRAL_TRIO"/>
    <property type="match status" value="1"/>
</dbReference>
<dbReference type="InterPro" id="IPR036865">
    <property type="entry name" value="CRAL-TRIO_dom_sf"/>
</dbReference>
<dbReference type="CDD" id="cd00170">
    <property type="entry name" value="SEC14"/>
    <property type="match status" value="1"/>
</dbReference>
<dbReference type="EMBL" id="QEAP01000361">
    <property type="protein sequence ID" value="TPX68291.1"/>
    <property type="molecule type" value="Genomic_DNA"/>
</dbReference>
<dbReference type="PANTHER" id="PTHR45824:SF29">
    <property type="entry name" value="GH16843P"/>
    <property type="match status" value="1"/>
</dbReference>
<dbReference type="InterPro" id="IPR052578">
    <property type="entry name" value="PI_Transfer_CRAL-TRIO"/>
</dbReference>
<dbReference type="Pfam" id="PF00650">
    <property type="entry name" value="CRAL_TRIO"/>
    <property type="match status" value="1"/>
</dbReference>
<feature type="domain" description="CRAL-TRIO" evidence="1">
    <location>
        <begin position="99"/>
        <end position="272"/>
    </location>
</feature>
<organism evidence="2 3">
    <name type="scientific">Chytriomyces confervae</name>
    <dbReference type="NCBI Taxonomy" id="246404"/>
    <lineage>
        <taxon>Eukaryota</taxon>
        <taxon>Fungi</taxon>
        <taxon>Fungi incertae sedis</taxon>
        <taxon>Chytridiomycota</taxon>
        <taxon>Chytridiomycota incertae sedis</taxon>
        <taxon>Chytridiomycetes</taxon>
        <taxon>Chytridiales</taxon>
        <taxon>Chytriomycetaceae</taxon>
        <taxon>Chytriomyces</taxon>
    </lineage>
</organism>
<gene>
    <name evidence="2" type="ORF">CcCBS67573_g07227</name>
</gene>
<evidence type="ECO:0000313" key="2">
    <source>
        <dbReference type="EMBL" id="TPX68291.1"/>
    </source>
</evidence>
<evidence type="ECO:0000259" key="1">
    <source>
        <dbReference type="PROSITE" id="PS50191"/>
    </source>
</evidence>
<dbReference type="AlphaFoldDB" id="A0A507EWK0"/>
<dbReference type="InterPro" id="IPR001251">
    <property type="entry name" value="CRAL-TRIO_dom"/>
</dbReference>
<dbReference type="OrthoDB" id="75724at2759"/>
<protein>
    <recommendedName>
        <fullName evidence="1">CRAL-TRIO domain-containing protein</fullName>
    </recommendedName>
</protein>
<keyword evidence="3" id="KW-1185">Reference proteome</keyword>
<dbReference type="SMART" id="SM00516">
    <property type="entry name" value="SEC14"/>
    <property type="match status" value="1"/>
</dbReference>
<dbReference type="Gene3D" id="3.40.525.10">
    <property type="entry name" value="CRAL-TRIO lipid binding domain"/>
    <property type="match status" value="1"/>
</dbReference>
<dbReference type="SUPFAM" id="SSF46938">
    <property type="entry name" value="CRAL/TRIO N-terminal domain"/>
    <property type="match status" value="1"/>
</dbReference>
<name>A0A507EWK0_9FUNG</name>
<dbReference type="InterPro" id="IPR036273">
    <property type="entry name" value="CRAL/TRIO_N_dom_sf"/>
</dbReference>